<gene>
    <name evidence="6 8" type="primary">rnd</name>
    <name evidence="8" type="ORF">YBN1229_v1_3928</name>
</gene>
<dbReference type="GO" id="GO:0003676">
    <property type="term" value="F:nucleic acid binding"/>
    <property type="evidence" value="ECO:0007669"/>
    <property type="project" value="InterPro"/>
</dbReference>
<keyword evidence="4 6" id="KW-0378">Hydrolase</keyword>
<dbReference type="RefSeq" id="WP_046479524.1">
    <property type="nucleotide sequence ID" value="NZ_LN829118.1"/>
</dbReference>
<dbReference type="InterPro" id="IPR002121">
    <property type="entry name" value="HRDC_dom"/>
</dbReference>
<evidence type="ECO:0000256" key="3">
    <source>
        <dbReference type="ARBA" id="ARBA00022722"/>
    </source>
</evidence>
<dbReference type="EMBL" id="LN829119">
    <property type="protein sequence ID" value="CPR22495.1"/>
    <property type="molecule type" value="Genomic_DNA"/>
</dbReference>
<evidence type="ECO:0000256" key="5">
    <source>
        <dbReference type="ARBA" id="ARBA00022839"/>
    </source>
</evidence>
<dbReference type="GO" id="GO:0000166">
    <property type="term" value="F:nucleotide binding"/>
    <property type="evidence" value="ECO:0007669"/>
    <property type="project" value="InterPro"/>
</dbReference>
<evidence type="ECO:0000313" key="8">
    <source>
        <dbReference type="EMBL" id="CPR22495.1"/>
    </source>
</evidence>
<dbReference type="Gene3D" id="1.10.150.80">
    <property type="entry name" value="HRDC domain"/>
    <property type="match status" value="1"/>
</dbReference>
<evidence type="ECO:0000256" key="6">
    <source>
        <dbReference type="HAMAP-Rule" id="MF_01899"/>
    </source>
</evidence>
<dbReference type="Gene3D" id="3.30.420.10">
    <property type="entry name" value="Ribonuclease H-like superfamily/Ribonuclease H"/>
    <property type="match status" value="1"/>
</dbReference>
<keyword evidence="5 6" id="KW-0269">Exonuclease</keyword>
<keyword evidence="1 6" id="KW-0963">Cytoplasm</keyword>
<dbReference type="InterPro" id="IPR012337">
    <property type="entry name" value="RNaseH-like_sf"/>
</dbReference>
<dbReference type="Proteomes" id="UP000033187">
    <property type="component" value="Chromosome 1"/>
</dbReference>
<keyword evidence="3 6" id="KW-0540">Nuclease</keyword>
<evidence type="ECO:0000256" key="2">
    <source>
        <dbReference type="ARBA" id="ARBA00022694"/>
    </source>
</evidence>
<feature type="domain" description="HRDC" evidence="7">
    <location>
        <begin position="208"/>
        <end position="289"/>
    </location>
</feature>
<dbReference type="SUPFAM" id="SSF53098">
    <property type="entry name" value="Ribonuclease H-like"/>
    <property type="match status" value="1"/>
</dbReference>
<dbReference type="KEGG" id="fil:BN1229_v1_3941"/>
<dbReference type="GO" id="GO:0008408">
    <property type="term" value="F:3'-5' exonuclease activity"/>
    <property type="evidence" value="ECO:0007669"/>
    <property type="project" value="InterPro"/>
</dbReference>
<dbReference type="InterPro" id="IPR051086">
    <property type="entry name" value="RNase_D-like"/>
</dbReference>
<dbReference type="NCBIfam" id="TIGR01388">
    <property type="entry name" value="rnd"/>
    <property type="match status" value="1"/>
</dbReference>
<evidence type="ECO:0000259" key="7">
    <source>
        <dbReference type="PROSITE" id="PS50967"/>
    </source>
</evidence>
<dbReference type="AlphaFoldDB" id="A0A0D6JLH9"/>
<proteinExistence type="inferred from homology"/>
<dbReference type="Pfam" id="PF00570">
    <property type="entry name" value="HRDC"/>
    <property type="match status" value="1"/>
</dbReference>
<dbReference type="SUPFAM" id="SSF47819">
    <property type="entry name" value="HRDC-like"/>
    <property type="match status" value="2"/>
</dbReference>
<dbReference type="EC" id="3.1.13.5" evidence="6"/>
<evidence type="ECO:0000256" key="1">
    <source>
        <dbReference type="ARBA" id="ARBA00022490"/>
    </source>
</evidence>
<dbReference type="PANTHER" id="PTHR47649">
    <property type="entry name" value="RIBONUCLEASE D"/>
    <property type="match status" value="1"/>
</dbReference>
<dbReference type="InterPro" id="IPR036397">
    <property type="entry name" value="RNaseH_sf"/>
</dbReference>
<dbReference type="PROSITE" id="PS50967">
    <property type="entry name" value="HRDC"/>
    <property type="match status" value="1"/>
</dbReference>
<evidence type="ECO:0000313" key="9">
    <source>
        <dbReference type="Proteomes" id="UP000033187"/>
    </source>
</evidence>
<dbReference type="GO" id="GO:0033890">
    <property type="term" value="F:ribonuclease D activity"/>
    <property type="evidence" value="ECO:0007669"/>
    <property type="project" value="UniProtKB-UniRule"/>
</dbReference>
<sequence>MKLITTPSALHELCHTLSSADFITVDTEFMREQTYWPKLCLIQVASDDVEAIIDPLAPDLDLTPLWSLMTDSKIMKVFHAARQDIEIVHIAAGRVPSPVFDTQVAAMVCGFGESISYINLTKKITGADLDKSSRFTDWSRRPLSEKQLNYALGDVTHLRDIYRHLKNELETTGRASWLDEEMGTLTASETYEQNPETAWRRLKLKVRNRKALGVLMELAAWRETAAQNQDVPRQRIMRDDALYDIANQSPTSVEQLSGLRSLSDGFARSARAKEIVAAVRRGLDRDPSTVPPLSQGQPLSAEATATLELLKVLLKSAAARHRVAPRLIADASDLERLARENEPDVAALTGWRRQLFGEDALRLKNGELALTLKAGDVRIVTTNDIRVET</sequence>
<dbReference type="InterPro" id="IPR006292">
    <property type="entry name" value="RNase_D"/>
</dbReference>
<dbReference type="HAMAP" id="MF_01899">
    <property type="entry name" value="RNase_D"/>
    <property type="match status" value="1"/>
</dbReference>
<dbReference type="GO" id="GO:0005737">
    <property type="term" value="C:cytoplasm"/>
    <property type="evidence" value="ECO:0007669"/>
    <property type="project" value="UniProtKB-SubCell"/>
</dbReference>
<dbReference type="InterPro" id="IPR044876">
    <property type="entry name" value="HRDC_dom_sf"/>
</dbReference>
<keyword evidence="2 6" id="KW-0819">tRNA processing</keyword>
<dbReference type="PANTHER" id="PTHR47649:SF1">
    <property type="entry name" value="RIBONUCLEASE D"/>
    <property type="match status" value="1"/>
</dbReference>
<comment type="subcellular location">
    <subcellularLocation>
        <location evidence="6">Cytoplasm</location>
    </subcellularLocation>
</comment>
<comment type="function">
    <text evidence="6">Exonuclease involved in the 3' processing of various precursor tRNAs. Initiates hydrolysis at the 3'-terminus of an RNA molecule and releases 5'-mononucleotides.</text>
</comment>
<dbReference type="GO" id="GO:0042780">
    <property type="term" value="P:tRNA 3'-end processing"/>
    <property type="evidence" value="ECO:0007669"/>
    <property type="project" value="UniProtKB-UniRule"/>
</dbReference>
<evidence type="ECO:0000256" key="4">
    <source>
        <dbReference type="ARBA" id="ARBA00022801"/>
    </source>
</evidence>
<dbReference type="SMART" id="SM00341">
    <property type="entry name" value="HRDC"/>
    <property type="match status" value="1"/>
</dbReference>
<dbReference type="SMART" id="SM00474">
    <property type="entry name" value="35EXOc"/>
    <property type="match status" value="1"/>
</dbReference>
<reference evidence="9" key="1">
    <citation type="submission" date="2015-02" db="EMBL/GenBank/DDBJ databases">
        <authorList>
            <person name="Chooi Y.-H."/>
        </authorList>
    </citation>
    <scope>NUCLEOTIDE SEQUENCE [LARGE SCALE GENOMIC DNA]</scope>
    <source>
        <strain evidence="9">strain Y</strain>
    </source>
</reference>
<keyword evidence="9" id="KW-1185">Reference proteome</keyword>
<comment type="catalytic activity">
    <reaction evidence="6">
        <text>Exonucleolytic cleavage that removes extra residues from the 3'-terminus of tRNA to produce 5'-mononucleotides.</text>
        <dbReference type="EC" id="3.1.13.5"/>
    </reaction>
</comment>
<name>A0A0D6JLH9_9HYPH</name>
<accession>A0A0D6JLH9</accession>
<organism evidence="8 9">
    <name type="scientific">Candidatus Filomicrobium marinum</name>
    <dbReference type="NCBI Taxonomy" id="1608628"/>
    <lineage>
        <taxon>Bacteria</taxon>
        <taxon>Pseudomonadati</taxon>
        <taxon>Pseudomonadota</taxon>
        <taxon>Alphaproteobacteria</taxon>
        <taxon>Hyphomicrobiales</taxon>
        <taxon>Hyphomicrobiaceae</taxon>
        <taxon>Filomicrobium</taxon>
    </lineage>
</organism>
<comment type="cofactor">
    <cofactor evidence="6">
        <name>a divalent metal cation</name>
        <dbReference type="ChEBI" id="CHEBI:60240"/>
    </cofactor>
</comment>
<dbReference type="CDD" id="cd06142">
    <property type="entry name" value="RNaseD_exo"/>
    <property type="match status" value="1"/>
</dbReference>
<dbReference type="KEGG" id="fiy:BN1229_v1_3928"/>
<protein>
    <recommendedName>
        <fullName evidence="6">Ribonuclease D</fullName>
        <shortName evidence="6">RNase D</shortName>
        <ecNumber evidence="6">3.1.13.5</ecNumber>
    </recommendedName>
</protein>
<dbReference type="OrthoDB" id="9800549at2"/>
<comment type="similarity">
    <text evidence="6">Belongs to the RNase D family.</text>
</comment>
<dbReference type="InterPro" id="IPR002562">
    <property type="entry name" value="3'-5'_exonuclease_dom"/>
</dbReference>
<dbReference type="InterPro" id="IPR010997">
    <property type="entry name" value="HRDC-like_sf"/>
</dbReference>
<dbReference type="Pfam" id="PF01612">
    <property type="entry name" value="DNA_pol_A_exo1"/>
    <property type="match status" value="1"/>
</dbReference>